<feature type="transmembrane region" description="Helical" evidence="1">
    <location>
        <begin position="119"/>
        <end position="140"/>
    </location>
</feature>
<feature type="transmembrane region" description="Helical" evidence="1">
    <location>
        <begin position="21"/>
        <end position="41"/>
    </location>
</feature>
<keyword evidence="1" id="KW-1133">Transmembrane helix</keyword>
<reference evidence="2 3" key="1">
    <citation type="submission" date="2016-10" db="EMBL/GenBank/DDBJ databases">
        <authorList>
            <person name="Varghese N."/>
            <person name="Submissions S."/>
        </authorList>
    </citation>
    <scope>NUCLEOTIDE SEQUENCE [LARGE SCALE GENOMIC DNA]</scope>
    <source>
        <strain evidence="2 3">DSM 2373</strain>
    </source>
</reference>
<name>A0A1G9CJS6_9EURY</name>
<evidence type="ECO:0000313" key="2">
    <source>
        <dbReference type="EMBL" id="SDK51947.1"/>
    </source>
</evidence>
<protein>
    <submittedName>
        <fullName evidence="2">LexA-binding, inner membrane-associated putative hydrolase</fullName>
    </submittedName>
</protein>
<dbReference type="AlphaFoldDB" id="A0A1G9CJS6"/>
<feature type="transmembrane region" description="Helical" evidence="1">
    <location>
        <begin position="93"/>
        <end position="113"/>
    </location>
</feature>
<keyword evidence="2" id="KW-0378">Hydrolase</keyword>
<evidence type="ECO:0000256" key="1">
    <source>
        <dbReference type="SAM" id="Phobius"/>
    </source>
</evidence>
<proteinExistence type="predicted"/>
<dbReference type="OrthoDB" id="137427at2157"/>
<dbReference type="InterPro" id="IPR007404">
    <property type="entry name" value="YdjM-like"/>
</dbReference>
<dbReference type="EMBL" id="FNFT01000021">
    <property type="protein sequence ID" value="SDK51947.1"/>
    <property type="molecule type" value="Genomic_DNA"/>
</dbReference>
<dbReference type="GO" id="GO:0016787">
    <property type="term" value="F:hydrolase activity"/>
    <property type="evidence" value="ECO:0007669"/>
    <property type="project" value="UniProtKB-KW"/>
</dbReference>
<dbReference type="RefSeq" id="WP_083524863.1">
    <property type="nucleotide sequence ID" value="NZ_BCNX01000011.1"/>
</dbReference>
<feature type="transmembrane region" description="Helical" evidence="1">
    <location>
        <begin position="177"/>
        <end position="195"/>
    </location>
</feature>
<gene>
    <name evidence="2" type="ORF">SAMN04488571_1211</name>
</gene>
<accession>A0A1G9CJS6</accession>
<dbReference type="Proteomes" id="UP000326500">
    <property type="component" value="Unassembled WGS sequence"/>
</dbReference>
<feature type="transmembrane region" description="Helical" evidence="1">
    <location>
        <begin position="61"/>
        <end position="81"/>
    </location>
</feature>
<feature type="transmembrane region" description="Helical" evidence="1">
    <location>
        <begin position="201"/>
        <end position="221"/>
    </location>
</feature>
<sequence length="231" mass="25721">MLGKHHISISIGSGLLLTAPWFLSAPVSVTIFIAGTIIGSLLPDTDAADSKLHYMDGIAKFFSLIMRPVVFPLTGYVFYLLRQPFNPSHRGSMHTFLGLAVYTSILAVIINLGLAVLGFWNVLLLFFTIGLSFGGLFHIFEDCCTKSGICPLMPYSKHWFGGGISTRDHQDKRPEQYSTGLIVLAVGIMIAEQHFRFEPLQVAPFSILIFTIAWVTIYIMSKSSAKRQYRR</sequence>
<keyword evidence="1" id="KW-0472">Membrane</keyword>
<organism evidence="2 3">
    <name type="scientific">Methanoculleus thermophilus</name>
    <dbReference type="NCBI Taxonomy" id="2200"/>
    <lineage>
        <taxon>Archaea</taxon>
        <taxon>Methanobacteriati</taxon>
        <taxon>Methanobacteriota</taxon>
        <taxon>Stenosarchaea group</taxon>
        <taxon>Methanomicrobia</taxon>
        <taxon>Methanomicrobiales</taxon>
        <taxon>Methanomicrobiaceae</taxon>
        <taxon>Methanoculleus</taxon>
    </lineage>
</organism>
<dbReference type="Pfam" id="PF04307">
    <property type="entry name" value="YdjM"/>
    <property type="match status" value="1"/>
</dbReference>
<keyword evidence="1" id="KW-0812">Transmembrane</keyword>
<evidence type="ECO:0000313" key="3">
    <source>
        <dbReference type="Proteomes" id="UP000326500"/>
    </source>
</evidence>
<keyword evidence="3" id="KW-1185">Reference proteome</keyword>